<dbReference type="AlphaFoldDB" id="A0A9D3TAS6"/>
<evidence type="ECO:0000256" key="4">
    <source>
        <dbReference type="ARBA" id="ARBA00022475"/>
    </source>
</evidence>
<dbReference type="OrthoDB" id="8862162at2759"/>
<evidence type="ECO:0000256" key="5">
    <source>
        <dbReference type="ARBA" id="ARBA00023136"/>
    </source>
</evidence>
<evidence type="ECO:0000313" key="8">
    <source>
        <dbReference type="Proteomes" id="UP001046870"/>
    </source>
</evidence>
<organism evidence="7 8">
    <name type="scientific">Megalops atlanticus</name>
    <name type="common">Tarpon</name>
    <name type="synonym">Clupea gigantea</name>
    <dbReference type="NCBI Taxonomy" id="7932"/>
    <lineage>
        <taxon>Eukaryota</taxon>
        <taxon>Metazoa</taxon>
        <taxon>Chordata</taxon>
        <taxon>Craniata</taxon>
        <taxon>Vertebrata</taxon>
        <taxon>Euteleostomi</taxon>
        <taxon>Actinopterygii</taxon>
        <taxon>Neopterygii</taxon>
        <taxon>Teleostei</taxon>
        <taxon>Elopiformes</taxon>
        <taxon>Megalopidae</taxon>
        <taxon>Megalops</taxon>
    </lineage>
</organism>
<dbReference type="GO" id="GO:0043209">
    <property type="term" value="C:myelin sheath"/>
    <property type="evidence" value="ECO:0007669"/>
    <property type="project" value="UniProtKB-SubCell"/>
</dbReference>
<dbReference type="InterPro" id="IPR000548">
    <property type="entry name" value="Myelin_BP"/>
</dbReference>
<dbReference type="GO" id="GO:0019911">
    <property type="term" value="F:structural constituent of myelin sheath"/>
    <property type="evidence" value="ECO:0007669"/>
    <property type="project" value="InterPro"/>
</dbReference>
<evidence type="ECO:0000313" key="7">
    <source>
        <dbReference type="EMBL" id="KAG7469968.1"/>
    </source>
</evidence>
<gene>
    <name evidence="7" type="ORF">MATL_G00134400</name>
</gene>
<keyword evidence="5" id="KW-0472">Membrane</keyword>
<dbReference type="EMBL" id="JAFDVH010000010">
    <property type="protein sequence ID" value="KAG7469968.1"/>
    <property type="molecule type" value="Genomic_DNA"/>
</dbReference>
<dbReference type="PANTHER" id="PTHR11429">
    <property type="entry name" value="MYELIN BASIC PROTEIN"/>
    <property type="match status" value="1"/>
</dbReference>
<evidence type="ECO:0000256" key="2">
    <source>
        <dbReference type="ARBA" id="ARBA00005936"/>
    </source>
</evidence>
<comment type="similarity">
    <text evidence="2">Belongs to the myelin basic protein family.</text>
</comment>
<evidence type="ECO:0000256" key="6">
    <source>
        <dbReference type="SAM" id="MobiDB-lite"/>
    </source>
</evidence>
<name>A0A9D3TAS6_MEGAT</name>
<keyword evidence="8" id="KW-1185">Reference proteome</keyword>
<feature type="compositionally biased region" description="Polar residues" evidence="6">
    <location>
        <begin position="46"/>
        <end position="63"/>
    </location>
</feature>
<comment type="caution">
    <text evidence="7">The sequence shown here is derived from an EMBL/GenBank/DDBJ whole genome shotgun (WGS) entry which is preliminary data.</text>
</comment>
<sequence>MGQHLGKREMHLEDKAPPSEPRSGQTVTEPESPDDNEVFGQGEADVNQNNGSPSQKTAATDSTGAGGPKNAWSDASTADPNAARPHLVRLFSRDAPGRQDNTFKDRPSESDELHTIQEHGGTGTESGSDCTEKDTD</sequence>
<accession>A0A9D3TAS6</accession>
<evidence type="ECO:0000256" key="1">
    <source>
        <dbReference type="ARBA" id="ARBA00004392"/>
    </source>
</evidence>
<protein>
    <recommendedName>
        <fullName evidence="3">Myelin basic protein</fullName>
    </recommendedName>
</protein>
<proteinExistence type="inferred from homology"/>
<evidence type="ECO:0000256" key="3">
    <source>
        <dbReference type="ARBA" id="ARBA00019097"/>
    </source>
</evidence>
<keyword evidence="4" id="KW-1003">Cell membrane</keyword>
<comment type="subcellular location">
    <subcellularLocation>
        <location evidence="1">Myelin membrane</location>
        <topology evidence="1">Peripheral membrane protein</topology>
        <orientation evidence="1">Cytoplasmic side</orientation>
    </subcellularLocation>
</comment>
<reference evidence="7" key="1">
    <citation type="submission" date="2021-01" db="EMBL/GenBank/DDBJ databases">
        <authorList>
            <person name="Zahm M."/>
            <person name="Roques C."/>
            <person name="Cabau C."/>
            <person name="Klopp C."/>
            <person name="Donnadieu C."/>
            <person name="Jouanno E."/>
            <person name="Lampietro C."/>
            <person name="Louis A."/>
            <person name="Herpin A."/>
            <person name="Echchiki A."/>
            <person name="Berthelot C."/>
            <person name="Parey E."/>
            <person name="Roest-Crollius H."/>
            <person name="Braasch I."/>
            <person name="Postlethwait J."/>
            <person name="Bobe J."/>
            <person name="Montfort J."/>
            <person name="Bouchez O."/>
            <person name="Begum T."/>
            <person name="Mejri S."/>
            <person name="Adams A."/>
            <person name="Chen W.-J."/>
            <person name="Guiguen Y."/>
        </authorList>
    </citation>
    <scope>NUCLEOTIDE SEQUENCE</scope>
    <source>
        <strain evidence="7">YG-15Mar2019-1</strain>
        <tissue evidence="7">Brain</tissue>
    </source>
</reference>
<feature type="compositionally biased region" description="Basic and acidic residues" evidence="6">
    <location>
        <begin position="1"/>
        <end position="17"/>
    </location>
</feature>
<feature type="compositionally biased region" description="Basic and acidic residues" evidence="6">
    <location>
        <begin position="91"/>
        <end position="117"/>
    </location>
</feature>
<dbReference type="Proteomes" id="UP001046870">
    <property type="component" value="Chromosome 10"/>
</dbReference>
<feature type="region of interest" description="Disordered" evidence="6">
    <location>
        <begin position="1"/>
        <end position="136"/>
    </location>
</feature>
<dbReference type="PANTHER" id="PTHR11429:SF0">
    <property type="entry name" value="MYELIN BASIC PROTEIN"/>
    <property type="match status" value="1"/>
</dbReference>